<evidence type="ECO:0000313" key="9">
    <source>
        <dbReference type="EMBL" id="TQR16714.1"/>
    </source>
</evidence>
<dbReference type="GO" id="GO:0006825">
    <property type="term" value="P:copper ion transport"/>
    <property type="evidence" value="ECO:0007669"/>
    <property type="project" value="InterPro"/>
</dbReference>
<feature type="transmembrane region" description="Helical" evidence="6">
    <location>
        <begin position="164"/>
        <end position="182"/>
    </location>
</feature>
<organism evidence="9 10">
    <name type="scientific">Psychrobacillus lasiicapitis</name>
    <dbReference type="NCBI Taxonomy" id="1636719"/>
    <lineage>
        <taxon>Bacteria</taxon>
        <taxon>Bacillati</taxon>
        <taxon>Bacillota</taxon>
        <taxon>Bacilli</taxon>
        <taxon>Bacillales</taxon>
        <taxon>Bacillaceae</taxon>
        <taxon>Psychrobacillus</taxon>
    </lineage>
</organism>
<keyword evidence="4" id="KW-0186">Copper</keyword>
<dbReference type="Proteomes" id="UP000317316">
    <property type="component" value="Unassembled WGS sequence"/>
</dbReference>
<dbReference type="InterPro" id="IPR014755">
    <property type="entry name" value="Cu-Rt/internalin_Ig-like"/>
</dbReference>
<evidence type="ECO:0000256" key="6">
    <source>
        <dbReference type="SAM" id="Phobius"/>
    </source>
</evidence>
<feature type="signal peptide" evidence="7">
    <location>
        <begin position="1"/>
        <end position="21"/>
    </location>
</feature>
<feature type="compositionally biased region" description="Acidic residues" evidence="5">
    <location>
        <begin position="123"/>
        <end position="132"/>
    </location>
</feature>
<dbReference type="Pfam" id="PF04234">
    <property type="entry name" value="CopC"/>
    <property type="match status" value="1"/>
</dbReference>
<dbReference type="GO" id="GO:0005886">
    <property type="term" value="C:plasma membrane"/>
    <property type="evidence" value="ECO:0007669"/>
    <property type="project" value="TreeGrafter"/>
</dbReference>
<keyword evidence="6" id="KW-0472">Membrane</keyword>
<evidence type="ECO:0000313" key="10">
    <source>
        <dbReference type="Proteomes" id="UP000317316"/>
    </source>
</evidence>
<dbReference type="OrthoDB" id="2353937at2"/>
<dbReference type="InterPro" id="IPR007348">
    <property type="entry name" value="CopC_dom"/>
</dbReference>
<evidence type="ECO:0000256" key="4">
    <source>
        <dbReference type="ARBA" id="ARBA00023008"/>
    </source>
</evidence>
<keyword evidence="10" id="KW-1185">Reference proteome</keyword>
<protein>
    <submittedName>
        <fullName evidence="9">Copper resistance protein CopC</fullName>
    </submittedName>
</protein>
<gene>
    <name evidence="9" type="ORF">FG382_00700</name>
</gene>
<dbReference type="EMBL" id="VDGH01000001">
    <property type="protein sequence ID" value="TQR16714.1"/>
    <property type="molecule type" value="Genomic_DNA"/>
</dbReference>
<feature type="chain" id="PRO_5021970094" evidence="7">
    <location>
        <begin position="22"/>
        <end position="187"/>
    </location>
</feature>
<comment type="caution">
    <text evidence="9">The sequence shown here is derived from an EMBL/GenBank/DDBJ whole genome shotgun (WGS) entry which is preliminary data.</text>
</comment>
<evidence type="ECO:0000256" key="7">
    <source>
        <dbReference type="SAM" id="SignalP"/>
    </source>
</evidence>
<keyword evidence="2" id="KW-0479">Metal-binding</keyword>
<sequence>MKKIILMTIACLFIFSTQAFAHTGLESSDPAQGTTVTQSLDEITLTYMTKIEETSSFELINASNESIDITNLTVNDNVMTGNVEGNLENGAYKIVWKIVGIDGHPIEGEVDFVLNAPITEETVDETATETAEETAVTETEVTEEEPAAEETASAESEEDKGSNTGLIIGIVIVLAAAIFFMTRRKSK</sequence>
<dbReference type="GO" id="GO:0046688">
    <property type="term" value="P:response to copper ion"/>
    <property type="evidence" value="ECO:0007669"/>
    <property type="project" value="InterPro"/>
</dbReference>
<dbReference type="PANTHER" id="PTHR34820">
    <property type="entry name" value="INNER MEMBRANE PROTEIN YEBZ"/>
    <property type="match status" value="1"/>
</dbReference>
<feature type="region of interest" description="Disordered" evidence="5">
    <location>
        <begin position="123"/>
        <end position="160"/>
    </location>
</feature>
<proteinExistence type="predicted"/>
<accession>A0A544TGX2</accession>
<keyword evidence="6" id="KW-1133">Transmembrane helix</keyword>
<evidence type="ECO:0000256" key="3">
    <source>
        <dbReference type="ARBA" id="ARBA00022729"/>
    </source>
</evidence>
<dbReference type="InterPro" id="IPR032694">
    <property type="entry name" value="CopC/D"/>
</dbReference>
<feature type="domain" description="CopC" evidence="8">
    <location>
        <begin position="22"/>
        <end position="113"/>
    </location>
</feature>
<evidence type="ECO:0000256" key="1">
    <source>
        <dbReference type="ARBA" id="ARBA00004196"/>
    </source>
</evidence>
<dbReference type="RefSeq" id="WP_142536958.1">
    <property type="nucleotide sequence ID" value="NZ_BMIE01000002.1"/>
</dbReference>
<reference evidence="9 10" key="1">
    <citation type="submission" date="2019-05" db="EMBL/GenBank/DDBJ databases">
        <title>Psychrobacillus vulpis sp. nov., a new species isolated from feces of a red fox that inhabits in The Tablas de Daimiel Natural Park, Albacete, Spain.</title>
        <authorList>
            <person name="Rodriguez M."/>
            <person name="Reina J.C."/>
            <person name="Bejar V."/>
            <person name="Llamas I."/>
        </authorList>
    </citation>
    <scope>NUCLEOTIDE SEQUENCE [LARGE SCALE GENOMIC DNA]</scope>
    <source>
        <strain evidence="9 10">NEAU-3TGS17</strain>
    </source>
</reference>
<dbReference type="GO" id="GO:0005507">
    <property type="term" value="F:copper ion binding"/>
    <property type="evidence" value="ECO:0007669"/>
    <property type="project" value="InterPro"/>
</dbReference>
<dbReference type="SUPFAM" id="SSF81296">
    <property type="entry name" value="E set domains"/>
    <property type="match status" value="1"/>
</dbReference>
<dbReference type="GO" id="GO:0042597">
    <property type="term" value="C:periplasmic space"/>
    <property type="evidence" value="ECO:0007669"/>
    <property type="project" value="InterPro"/>
</dbReference>
<evidence type="ECO:0000256" key="2">
    <source>
        <dbReference type="ARBA" id="ARBA00022723"/>
    </source>
</evidence>
<keyword evidence="3 7" id="KW-0732">Signal</keyword>
<comment type="subcellular location">
    <subcellularLocation>
        <location evidence="1">Cell envelope</location>
    </subcellularLocation>
</comment>
<name>A0A544TGX2_9BACI</name>
<dbReference type="Gene3D" id="2.60.40.1220">
    <property type="match status" value="1"/>
</dbReference>
<dbReference type="AlphaFoldDB" id="A0A544TGX2"/>
<dbReference type="PANTHER" id="PTHR34820:SF4">
    <property type="entry name" value="INNER MEMBRANE PROTEIN YEBZ"/>
    <property type="match status" value="1"/>
</dbReference>
<evidence type="ECO:0000256" key="5">
    <source>
        <dbReference type="SAM" id="MobiDB-lite"/>
    </source>
</evidence>
<evidence type="ECO:0000259" key="8">
    <source>
        <dbReference type="Pfam" id="PF04234"/>
    </source>
</evidence>
<dbReference type="InterPro" id="IPR014756">
    <property type="entry name" value="Ig_E-set"/>
</dbReference>
<keyword evidence="6" id="KW-0812">Transmembrane</keyword>
<dbReference type="GO" id="GO:0030313">
    <property type="term" value="C:cell envelope"/>
    <property type="evidence" value="ECO:0007669"/>
    <property type="project" value="UniProtKB-SubCell"/>
</dbReference>